<dbReference type="Gene3D" id="1.25.40.10">
    <property type="entry name" value="Tetratricopeptide repeat domain"/>
    <property type="match status" value="2"/>
</dbReference>
<evidence type="ECO:0000313" key="2">
    <source>
        <dbReference type="EMBL" id="CAJ88390.1"/>
    </source>
</evidence>
<dbReference type="InterPro" id="IPR011990">
    <property type="entry name" value="TPR-like_helical_dom_sf"/>
</dbReference>
<keyword evidence="1" id="KW-0802">TPR repeat</keyword>
<dbReference type="InterPro" id="IPR019734">
    <property type="entry name" value="TPR_rpt"/>
</dbReference>
<reference evidence="2" key="1">
    <citation type="journal article" date="2006" name="Microbiology (Mosc.)">
        <title>Multiple biosynthetic and uptake systems mediate siderophore-dependent iron acquisition in Streptomyces coelicolor A3(2) and Streptomyces ambofaciens ATCC 23877.</title>
        <authorList>
            <person name="Barona-Gomez F."/>
            <person name="Lautru S."/>
            <person name="Francou F.X."/>
            <person name="Leblond P."/>
            <person name="Pernodet J.L."/>
            <person name="Challis G.L."/>
        </authorList>
    </citation>
    <scope>NUCLEOTIDE SEQUENCE</scope>
    <source>
        <strain evidence="2">ATCC 23877</strain>
    </source>
</reference>
<proteinExistence type="predicted"/>
<accession>A0AD35</accession>
<evidence type="ECO:0000256" key="1">
    <source>
        <dbReference type="PROSITE-ProRule" id="PRU00339"/>
    </source>
</evidence>
<evidence type="ECO:0008006" key="3">
    <source>
        <dbReference type="Google" id="ProtNLM"/>
    </source>
</evidence>
<dbReference type="SUPFAM" id="SSF48452">
    <property type="entry name" value="TPR-like"/>
    <property type="match status" value="2"/>
</dbReference>
<dbReference type="PANTHER" id="PTHR45588:SF1">
    <property type="entry name" value="WW DOMAIN-CONTAINING PROTEIN"/>
    <property type="match status" value="1"/>
</dbReference>
<dbReference type="PROSITE" id="PS50005">
    <property type="entry name" value="TPR"/>
    <property type="match status" value="1"/>
</dbReference>
<gene>
    <name evidence="2" type="ORF">SAMR0680</name>
</gene>
<protein>
    <recommendedName>
        <fullName evidence="3">TPR domain protein</fullName>
    </recommendedName>
</protein>
<dbReference type="SMART" id="SM00028">
    <property type="entry name" value="TPR"/>
    <property type="match status" value="3"/>
</dbReference>
<reference evidence="2" key="2">
    <citation type="journal article" date="2006" name="Mol. Biol. Evol.">
        <title>Evolution of the terminal regions of the Streptomyces linear chromosome.</title>
        <authorList>
            <person name="Choulet F."/>
            <person name="Aigle B."/>
            <person name="Gallois A."/>
            <person name="Mangenot S."/>
            <person name="Gerbaud C."/>
            <person name="Truong C."/>
            <person name="Francou F.X."/>
            <person name="Fourrier C."/>
            <person name="Guerineau M."/>
            <person name="Decaris B."/>
            <person name="Barbe V."/>
            <person name="Pernodet J.L."/>
            <person name="Leblond P."/>
        </authorList>
    </citation>
    <scope>NUCLEOTIDE SEQUENCE</scope>
    <source>
        <strain evidence="2">ATCC 23877</strain>
    </source>
</reference>
<sequence>MRPSREVLRDRPGVRYTSPMDYYDLGTHGRSVTTSSPEAQRWFDRGLVWTYAFHHEEAVACFEAAAEADPDCAMAHWGIAYALGPNYNKPWEAFDAEELTRTVDRTHAAVELAHQKAAPATPVERALIGALRARYPQARAVDDCSVWNPPYAESMRAVQALAPHDLDVAALYADALMNLTPWQLWDLRTGRPAEGARTLEAKEVLERALAAEGGREHPGVLHLYVHLMEMSATPEAALAVADRLRGLVPDAGHLLHMPSHLEVLCGDYRRVVSDNTAAVAADEKYRARAGAMNFYTLYRSHNYHFKIYGAMFLGQYAVALDTAERLEASVPEELLRVESPPMADWLEGFLAMRVHVLIRFGRWADILRLPLPADPRLYCVTTAMLHYARGVALSATGEIEGAEAERGLFREAVARVPESRTLFNNTCADILAIASAMLDGELEYRKGDHAAAFAALERSIALDDSLPYDEPWGWMQPTRHAYGALLLEQGRVDEAEAVYRADLGLDDTLPRALQHPGNVWALHGYHECLVRLGRAGEARIVAQQLKLASALADVPVEASCFCRLGPEPATGAADGCCAGDH</sequence>
<dbReference type="PANTHER" id="PTHR45588">
    <property type="entry name" value="TPR DOMAIN-CONTAINING PROTEIN"/>
    <property type="match status" value="1"/>
</dbReference>
<dbReference type="AlphaFoldDB" id="A0AD35"/>
<dbReference type="EMBL" id="AM238664">
    <property type="protein sequence ID" value="CAJ88390.1"/>
    <property type="molecule type" value="Genomic_DNA"/>
</dbReference>
<organism evidence="2">
    <name type="scientific">Streptomyces ambofaciens (strain ATCC 23877 / 3486 / DSM 40053 / JCM 4204 / NBRC 12836 / NRRL B-2516)</name>
    <dbReference type="NCBI Taxonomy" id="278992"/>
    <lineage>
        <taxon>Bacteria</taxon>
        <taxon>Bacillati</taxon>
        <taxon>Actinomycetota</taxon>
        <taxon>Actinomycetes</taxon>
        <taxon>Kitasatosporales</taxon>
        <taxon>Streptomycetaceae</taxon>
        <taxon>Streptomyces</taxon>
    </lineage>
</organism>
<name>A0AD35_STRA7</name>
<feature type="repeat" description="TPR" evidence="1">
    <location>
        <begin position="39"/>
        <end position="72"/>
    </location>
</feature>